<name>A0ABX1P2M3_9CYAN</name>
<evidence type="ECO:0000313" key="2">
    <source>
        <dbReference type="Proteomes" id="UP000718564"/>
    </source>
</evidence>
<evidence type="ECO:0000313" key="1">
    <source>
        <dbReference type="EMBL" id="NMG18127.1"/>
    </source>
</evidence>
<dbReference type="EMBL" id="QMEB01000004">
    <property type="protein sequence ID" value="NMG18127.1"/>
    <property type="molecule type" value="Genomic_DNA"/>
</dbReference>
<keyword evidence="2" id="KW-1185">Reference proteome</keyword>
<gene>
    <name evidence="1" type="ORF">DP116_01185</name>
</gene>
<accession>A0ABX1P2M3</accession>
<dbReference type="Proteomes" id="UP000718564">
    <property type="component" value="Unassembled WGS sequence"/>
</dbReference>
<proteinExistence type="predicted"/>
<organism evidence="1 2">
    <name type="scientific">Brasilonema bromeliae SPC951</name>
    <dbReference type="NCBI Taxonomy" id="385972"/>
    <lineage>
        <taxon>Bacteria</taxon>
        <taxon>Bacillati</taxon>
        <taxon>Cyanobacteriota</taxon>
        <taxon>Cyanophyceae</taxon>
        <taxon>Nostocales</taxon>
        <taxon>Scytonemataceae</taxon>
        <taxon>Brasilonema</taxon>
        <taxon>Bromeliae group (in: Brasilonema)</taxon>
    </lineage>
</organism>
<reference evidence="1 2" key="1">
    <citation type="submission" date="2018-06" db="EMBL/GenBank/DDBJ databases">
        <title>Comparative genomics of Brasilonema spp. strains.</title>
        <authorList>
            <person name="Alvarenga D.O."/>
            <person name="Fiore M.F."/>
            <person name="Varani A.M."/>
        </authorList>
    </citation>
    <scope>NUCLEOTIDE SEQUENCE [LARGE SCALE GENOMIC DNA]</scope>
    <source>
        <strain evidence="1 2">SPC951</strain>
    </source>
</reference>
<protein>
    <submittedName>
        <fullName evidence="1">Uncharacterized protein</fullName>
    </submittedName>
</protein>
<dbReference type="RefSeq" id="WP_169153416.1">
    <property type="nucleotide sequence ID" value="NZ_CAWPJE010000230.1"/>
</dbReference>
<sequence>MADSPAHAFGQKLGEFLEILAEYLLIPVATKHGLYLDRKGPRPARGNLKKATWTDKYGSKHDLDYVLEGGGSVTKLGDPLTFVEVAWRKGTRHSKNKVQEIQGAILPLVETNSHTVHSTSSSKGLHCNILSASDAWNP</sequence>
<comment type="caution">
    <text evidence="1">The sequence shown here is derived from an EMBL/GenBank/DDBJ whole genome shotgun (WGS) entry which is preliminary data.</text>
</comment>